<dbReference type="EMBL" id="JACDTQ010000768">
    <property type="protein sequence ID" value="KAF5926397.1"/>
    <property type="molecule type" value="Genomic_DNA"/>
</dbReference>
<proteinExistence type="predicted"/>
<reference evidence="2 3" key="1">
    <citation type="journal article" date="2020" name="Mol. Biol. Evol.">
        <title>Interspecific Gene Flow and the Evolution of Specialization in Black and White Rhinoceros.</title>
        <authorList>
            <person name="Moodley Y."/>
            <person name="Westbury M.V."/>
            <person name="Russo I.M."/>
            <person name="Gopalakrishnan S."/>
            <person name="Rakotoarivelo A."/>
            <person name="Olsen R.A."/>
            <person name="Prost S."/>
            <person name="Tunstall T."/>
            <person name="Ryder O.A."/>
            <person name="Dalen L."/>
            <person name="Bruford M.W."/>
        </authorList>
    </citation>
    <scope>NUCLEOTIDE SEQUENCE [LARGE SCALE GENOMIC DNA]</scope>
    <source>
        <strain evidence="2">SBR-YM</strain>
        <tissue evidence="2">Skin</tissue>
    </source>
</reference>
<comment type="caution">
    <text evidence="2">The sequence shown here is derived from an EMBL/GenBank/DDBJ whole genome shotgun (WGS) entry which is preliminary data.</text>
</comment>
<organism evidence="2 3">
    <name type="scientific">Diceros bicornis minor</name>
    <name type="common">South-central black rhinoceros</name>
    <dbReference type="NCBI Taxonomy" id="77932"/>
    <lineage>
        <taxon>Eukaryota</taxon>
        <taxon>Metazoa</taxon>
        <taxon>Chordata</taxon>
        <taxon>Craniata</taxon>
        <taxon>Vertebrata</taxon>
        <taxon>Euteleostomi</taxon>
        <taxon>Mammalia</taxon>
        <taxon>Eutheria</taxon>
        <taxon>Laurasiatheria</taxon>
        <taxon>Perissodactyla</taxon>
        <taxon>Rhinocerotidae</taxon>
        <taxon>Diceros</taxon>
    </lineage>
</organism>
<feature type="compositionally biased region" description="Polar residues" evidence="1">
    <location>
        <begin position="20"/>
        <end position="31"/>
    </location>
</feature>
<name>A0A7J7FEK9_DICBM</name>
<sequence>MCGRRKNSSPAGLWGETGGDSRSPSPKSHPSLQKAGEQEEEEEEVEERKPDPLHQLVLHFSRAALTEKR</sequence>
<evidence type="ECO:0000313" key="2">
    <source>
        <dbReference type="EMBL" id="KAF5926397.1"/>
    </source>
</evidence>
<gene>
    <name evidence="2" type="ORF">HPG69_015595</name>
</gene>
<evidence type="ECO:0000256" key="1">
    <source>
        <dbReference type="SAM" id="MobiDB-lite"/>
    </source>
</evidence>
<dbReference type="Proteomes" id="UP000551758">
    <property type="component" value="Unassembled WGS sequence"/>
</dbReference>
<dbReference type="AlphaFoldDB" id="A0A7J7FEK9"/>
<feature type="region of interest" description="Disordered" evidence="1">
    <location>
        <begin position="1"/>
        <end position="69"/>
    </location>
</feature>
<accession>A0A7J7FEK9</accession>
<keyword evidence="3" id="KW-1185">Reference proteome</keyword>
<evidence type="ECO:0000313" key="3">
    <source>
        <dbReference type="Proteomes" id="UP000551758"/>
    </source>
</evidence>
<protein>
    <submittedName>
        <fullName evidence="2">Uncharacterized protein</fullName>
    </submittedName>
</protein>